<feature type="domain" description="DUF218" evidence="2">
    <location>
        <begin position="167"/>
        <end position="317"/>
    </location>
</feature>
<comment type="caution">
    <text evidence="3">The sequence shown here is derived from an EMBL/GenBank/DDBJ whole genome shotgun (WGS) entry which is preliminary data.</text>
</comment>
<feature type="transmembrane region" description="Helical" evidence="1">
    <location>
        <begin position="135"/>
        <end position="160"/>
    </location>
</feature>
<organism evidence="3 4">
    <name type="scientific">Holzapfeliella saturejae</name>
    <dbReference type="NCBI Taxonomy" id="3082953"/>
    <lineage>
        <taxon>Bacteria</taxon>
        <taxon>Bacillati</taxon>
        <taxon>Bacillota</taxon>
        <taxon>Bacilli</taxon>
        <taxon>Lactobacillales</taxon>
        <taxon>Lactobacillaceae</taxon>
        <taxon>Holzapfeliella</taxon>
    </lineage>
</organism>
<feature type="transmembrane region" description="Helical" evidence="1">
    <location>
        <begin position="33"/>
        <end position="54"/>
    </location>
</feature>
<keyword evidence="1" id="KW-0812">Transmembrane</keyword>
<evidence type="ECO:0000313" key="3">
    <source>
        <dbReference type="EMBL" id="MEJ6347791.1"/>
    </source>
</evidence>
<accession>A0ABU8SEM0</accession>
<dbReference type="CDD" id="cd06259">
    <property type="entry name" value="YdcF-like"/>
    <property type="match status" value="1"/>
</dbReference>
<dbReference type="PANTHER" id="PTHR30336">
    <property type="entry name" value="INNER MEMBRANE PROTEIN, PROBABLE PERMEASE"/>
    <property type="match status" value="1"/>
</dbReference>
<proteinExistence type="predicted"/>
<dbReference type="EMBL" id="JAWMWG010000001">
    <property type="protein sequence ID" value="MEJ6347791.1"/>
    <property type="molecule type" value="Genomic_DNA"/>
</dbReference>
<dbReference type="InterPro" id="IPR051599">
    <property type="entry name" value="Cell_Envelope_Assoc"/>
</dbReference>
<dbReference type="Proteomes" id="UP001377804">
    <property type="component" value="Unassembled WGS sequence"/>
</dbReference>
<dbReference type="Gene3D" id="3.40.50.620">
    <property type="entry name" value="HUPs"/>
    <property type="match status" value="1"/>
</dbReference>
<reference evidence="3 4" key="1">
    <citation type="submission" date="2023-10" db="EMBL/GenBank/DDBJ databases">
        <title>Holzapfeliella saturejae sp. nov. isolated from Satureja montana flowers.</title>
        <authorList>
            <person name="Alcantara C."/>
            <person name="Zuniga M."/>
            <person name="Landete J.M."/>
            <person name="Monedero V."/>
        </authorList>
    </citation>
    <scope>NUCLEOTIDE SEQUENCE [LARGE SCALE GENOMIC DNA]</scope>
    <source>
        <strain evidence="3 4">He02</strain>
    </source>
</reference>
<keyword evidence="1" id="KW-0472">Membrane</keyword>
<keyword evidence="4" id="KW-1185">Reference proteome</keyword>
<dbReference type="InterPro" id="IPR003848">
    <property type="entry name" value="DUF218"/>
</dbReference>
<dbReference type="PANTHER" id="PTHR30336:SF18">
    <property type="entry name" value="MEMBRANE PROTEIN"/>
    <property type="match status" value="1"/>
</dbReference>
<dbReference type="InterPro" id="IPR014729">
    <property type="entry name" value="Rossmann-like_a/b/a_fold"/>
</dbReference>
<dbReference type="RefSeq" id="WP_339968304.1">
    <property type="nucleotide sequence ID" value="NZ_JAWMWG010000001.1"/>
</dbReference>
<gene>
    <name evidence="3" type="ORF">R4Y45_00755</name>
</gene>
<feature type="transmembrane region" description="Helical" evidence="1">
    <location>
        <begin position="60"/>
        <end position="85"/>
    </location>
</feature>
<feature type="transmembrane region" description="Helical" evidence="1">
    <location>
        <begin position="6"/>
        <end position="21"/>
    </location>
</feature>
<name>A0ABU8SEM0_9LACO</name>
<keyword evidence="1" id="KW-1133">Transmembrane helix</keyword>
<evidence type="ECO:0000256" key="1">
    <source>
        <dbReference type="SAM" id="Phobius"/>
    </source>
</evidence>
<evidence type="ECO:0000259" key="2">
    <source>
        <dbReference type="Pfam" id="PF02698"/>
    </source>
</evidence>
<evidence type="ECO:0000313" key="4">
    <source>
        <dbReference type="Proteomes" id="UP001377804"/>
    </source>
</evidence>
<dbReference type="Pfam" id="PF02698">
    <property type="entry name" value="DUF218"/>
    <property type="match status" value="1"/>
</dbReference>
<protein>
    <submittedName>
        <fullName evidence="3">YdcF family protein</fullName>
    </submittedName>
</protein>
<feature type="transmembrane region" description="Helical" evidence="1">
    <location>
        <begin position="97"/>
        <end position="123"/>
    </location>
</feature>
<sequence length="346" mass="39098">MIIFLLLVVDLLVITSFVYSYKQNKSRLRNGLLLNLSIFMTGLLFGAIVLNINYQPLTTVSLIIAAILALIIVFFSVFYGVFLIWNGIIVWRRESHSLANTLTLILGIMSILYPFIFGTIHWLLPEKVFIFFDNILSVILGYIILCLFSFLSSLLLFYFYRPKKDKDFIIVLGSGLINGNQVPPLLASRIDRAIWFYQKQIGNQKSAPYIICTGGQGSDESTSEGEAMREYAIAHGVDSKRVIAETKAKNTIENMQFSKQIVEQLNLNPQNGIFVTSYYHLYRGAQYARDAGMLINGLGAKTRFFFVPNAIIREYIAVLLAHRNFHTIVITGLVLVALIKSLSQIL</sequence>